<dbReference type="EMBL" id="AVOT02004716">
    <property type="protein sequence ID" value="MBW0477161.1"/>
    <property type="molecule type" value="Genomic_DNA"/>
</dbReference>
<evidence type="ECO:0000313" key="3">
    <source>
        <dbReference type="Proteomes" id="UP000765509"/>
    </source>
</evidence>
<gene>
    <name evidence="2" type="ORF">O181_016876</name>
</gene>
<evidence type="ECO:0000313" key="2">
    <source>
        <dbReference type="EMBL" id="MBW0477161.1"/>
    </source>
</evidence>
<sequence length="135" mass="15715">MSQIAEQTQKKLSELQARHERMKKLTASMDKIVKAFQEGHLQLSKASEETNEILNQGFKEQHRRKGTDHYSKNCSKEKKKSYAIEKVPEEESPTEDSESQSMGDAIREQSVEEQDEREEFPVEYQEEAPLEIQDI</sequence>
<evidence type="ECO:0000256" key="1">
    <source>
        <dbReference type="SAM" id="MobiDB-lite"/>
    </source>
</evidence>
<accession>A0A9Q3GRH0</accession>
<keyword evidence="3" id="KW-1185">Reference proteome</keyword>
<proteinExistence type="predicted"/>
<protein>
    <submittedName>
        <fullName evidence="2">Uncharacterized protein</fullName>
    </submittedName>
</protein>
<feature type="compositionally biased region" description="Basic and acidic residues" evidence="1">
    <location>
        <begin position="67"/>
        <end position="89"/>
    </location>
</feature>
<reference evidence="2" key="1">
    <citation type="submission" date="2021-03" db="EMBL/GenBank/DDBJ databases">
        <title>Draft genome sequence of rust myrtle Austropuccinia psidii MF-1, a brazilian biotype.</title>
        <authorList>
            <person name="Quecine M.C."/>
            <person name="Pachon D.M.R."/>
            <person name="Bonatelli M.L."/>
            <person name="Correr F.H."/>
            <person name="Franceschini L.M."/>
            <person name="Leite T.F."/>
            <person name="Margarido G.R.A."/>
            <person name="Almeida C.A."/>
            <person name="Ferrarezi J.A."/>
            <person name="Labate C.A."/>
        </authorList>
    </citation>
    <scope>NUCLEOTIDE SEQUENCE</scope>
    <source>
        <strain evidence="2">MF-1</strain>
    </source>
</reference>
<comment type="caution">
    <text evidence="2">The sequence shown here is derived from an EMBL/GenBank/DDBJ whole genome shotgun (WGS) entry which is preliminary data.</text>
</comment>
<feature type="region of interest" description="Disordered" evidence="1">
    <location>
        <begin position="52"/>
        <end position="135"/>
    </location>
</feature>
<name>A0A9Q3GRH0_9BASI</name>
<dbReference type="AlphaFoldDB" id="A0A9Q3GRH0"/>
<organism evidence="2 3">
    <name type="scientific">Austropuccinia psidii MF-1</name>
    <dbReference type="NCBI Taxonomy" id="1389203"/>
    <lineage>
        <taxon>Eukaryota</taxon>
        <taxon>Fungi</taxon>
        <taxon>Dikarya</taxon>
        <taxon>Basidiomycota</taxon>
        <taxon>Pucciniomycotina</taxon>
        <taxon>Pucciniomycetes</taxon>
        <taxon>Pucciniales</taxon>
        <taxon>Sphaerophragmiaceae</taxon>
        <taxon>Austropuccinia</taxon>
    </lineage>
</organism>
<dbReference type="Proteomes" id="UP000765509">
    <property type="component" value="Unassembled WGS sequence"/>
</dbReference>
<feature type="compositionally biased region" description="Acidic residues" evidence="1">
    <location>
        <begin position="124"/>
        <end position="135"/>
    </location>
</feature>